<dbReference type="CDD" id="cd06558">
    <property type="entry name" value="crotonase-like"/>
    <property type="match status" value="1"/>
</dbReference>
<name>A0A6A6S2T6_9PLEO</name>
<evidence type="ECO:0000256" key="1">
    <source>
        <dbReference type="ARBA" id="ARBA00004685"/>
    </source>
</evidence>
<dbReference type="Proteomes" id="UP000799753">
    <property type="component" value="Unassembled WGS sequence"/>
</dbReference>
<evidence type="ECO:0000256" key="3">
    <source>
        <dbReference type="SAM" id="SignalP"/>
    </source>
</evidence>
<dbReference type="PANTHER" id="PTHR43459:SF1">
    <property type="entry name" value="EG:BACN32G11.4 PROTEIN"/>
    <property type="match status" value="1"/>
</dbReference>
<dbReference type="PANTHER" id="PTHR43459">
    <property type="entry name" value="ENOYL-COA HYDRATASE"/>
    <property type="match status" value="1"/>
</dbReference>
<dbReference type="Gene3D" id="3.90.226.10">
    <property type="entry name" value="2-enoyl-CoA Hydratase, Chain A, domain 1"/>
    <property type="match status" value="1"/>
</dbReference>
<protein>
    <submittedName>
        <fullName evidence="4">ClpP/crotonase</fullName>
    </submittedName>
</protein>
<dbReference type="OrthoDB" id="410701at2759"/>
<proteinExistence type="predicted"/>
<keyword evidence="2" id="KW-0843">Virulence</keyword>
<keyword evidence="3" id="KW-0732">Signal</keyword>
<reference evidence="4" key="1">
    <citation type="journal article" date="2020" name="Stud. Mycol.">
        <title>101 Dothideomycetes genomes: a test case for predicting lifestyles and emergence of pathogens.</title>
        <authorList>
            <person name="Haridas S."/>
            <person name="Albert R."/>
            <person name="Binder M."/>
            <person name="Bloem J."/>
            <person name="Labutti K."/>
            <person name="Salamov A."/>
            <person name="Andreopoulos B."/>
            <person name="Baker S."/>
            <person name="Barry K."/>
            <person name="Bills G."/>
            <person name="Bluhm B."/>
            <person name="Cannon C."/>
            <person name="Castanera R."/>
            <person name="Culley D."/>
            <person name="Daum C."/>
            <person name="Ezra D."/>
            <person name="Gonzalez J."/>
            <person name="Henrissat B."/>
            <person name="Kuo A."/>
            <person name="Liang C."/>
            <person name="Lipzen A."/>
            <person name="Lutzoni F."/>
            <person name="Magnuson J."/>
            <person name="Mondo S."/>
            <person name="Nolan M."/>
            <person name="Ohm R."/>
            <person name="Pangilinan J."/>
            <person name="Park H.-J."/>
            <person name="Ramirez L."/>
            <person name="Alfaro M."/>
            <person name="Sun H."/>
            <person name="Tritt A."/>
            <person name="Yoshinaga Y."/>
            <person name="Zwiers L.-H."/>
            <person name="Turgeon B."/>
            <person name="Goodwin S."/>
            <person name="Spatafora J."/>
            <person name="Crous P."/>
            <person name="Grigoriev I."/>
        </authorList>
    </citation>
    <scope>NUCLEOTIDE SEQUENCE</scope>
    <source>
        <strain evidence="4">CBS 473.64</strain>
    </source>
</reference>
<evidence type="ECO:0000256" key="2">
    <source>
        <dbReference type="ARBA" id="ARBA00023026"/>
    </source>
</evidence>
<gene>
    <name evidence="4" type="ORF">P280DRAFT_498265</name>
</gene>
<evidence type="ECO:0000313" key="5">
    <source>
        <dbReference type="Proteomes" id="UP000799753"/>
    </source>
</evidence>
<dbReference type="Pfam" id="PF00378">
    <property type="entry name" value="ECH_1"/>
    <property type="match status" value="1"/>
</dbReference>
<dbReference type="SUPFAM" id="SSF52096">
    <property type="entry name" value="ClpP/crotonase"/>
    <property type="match status" value="1"/>
</dbReference>
<feature type="chain" id="PRO_5025578611" evidence="3">
    <location>
        <begin position="19"/>
        <end position="326"/>
    </location>
</feature>
<accession>A0A6A6S2T6</accession>
<dbReference type="AlphaFoldDB" id="A0A6A6S2T6"/>
<organism evidence="4 5">
    <name type="scientific">Massarina eburnea CBS 473.64</name>
    <dbReference type="NCBI Taxonomy" id="1395130"/>
    <lineage>
        <taxon>Eukaryota</taxon>
        <taxon>Fungi</taxon>
        <taxon>Dikarya</taxon>
        <taxon>Ascomycota</taxon>
        <taxon>Pezizomycotina</taxon>
        <taxon>Dothideomycetes</taxon>
        <taxon>Pleosporomycetidae</taxon>
        <taxon>Pleosporales</taxon>
        <taxon>Massarineae</taxon>
        <taxon>Massarinaceae</taxon>
        <taxon>Massarina</taxon>
    </lineage>
</organism>
<keyword evidence="5" id="KW-1185">Reference proteome</keyword>
<dbReference type="InterPro" id="IPR001753">
    <property type="entry name" value="Enoyl-CoA_hydra/iso"/>
</dbReference>
<feature type="signal peptide" evidence="3">
    <location>
        <begin position="1"/>
        <end position="18"/>
    </location>
</feature>
<sequence>MRLPGLLFVLSLATGILAQYTNSTNCTSSNPNPIDSSPNSSCPTTNCSSIVITKVTPSYWRATFSSPPFNIQNTAWYTCFYDIITKIAASPDVKVVVWDAVPEAPFWIAHYDIINGVAPEVISGWWANVTKLANLPVLNVAAIRGIARGGGAELAAALDVRFASKEKGKLGQIEVAVGGMPGGGGMELIPRLVNRGRALEIILGADDLDAETAALYGWINRAIPDAQFVSFVDAFARRVSSYDAYAIKHAKEMINKRTGFPTVEEQRESEEAFDTAASQGVVAQRIGALVEAGLQTNLDFELDITENLLEYQGNGPWPSTDDQERK</sequence>
<evidence type="ECO:0000313" key="4">
    <source>
        <dbReference type="EMBL" id="KAF2641452.1"/>
    </source>
</evidence>
<dbReference type="InterPro" id="IPR029045">
    <property type="entry name" value="ClpP/crotonase-like_dom_sf"/>
</dbReference>
<dbReference type="EMBL" id="MU006783">
    <property type="protein sequence ID" value="KAF2641452.1"/>
    <property type="molecule type" value="Genomic_DNA"/>
</dbReference>
<comment type="pathway">
    <text evidence="1">Mycotoxin biosynthesis.</text>
</comment>